<organism evidence="10 11">
    <name type="scientific">Leifsonia kafniensis</name>
    <dbReference type="NCBI Taxonomy" id="475957"/>
    <lineage>
        <taxon>Bacteria</taxon>
        <taxon>Bacillati</taxon>
        <taxon>Actinomycetota</taxon>
        <taxon>Actinomycetes</taxon>
        <taxon>Micrococcales</taxon>
        <taxon>Microbacteriaceae</taxon>
        <taxon>Leifsonia</taxon>
    </lineage>
</organism>
<feature type="compositionally biased region" description="Acidic residues" evidence="8">
    <location>
        <begin position="243"/>
        <end position="274"/>
    </location>
</feature>
<comment type="similarity">
    <text evidence="1">Belongs to the isochorismatase family.</text>
</comment>
<evidence type="ECO:0000256" key="8">
    <source>
        <dbReference type="SAM" id="MobiDB-lite"/>
    </source>
</evidence>
<evidence type="ECO:0000256" key="3">
    <source>
        <dbReference type="ARBA" id="ARBA00022723"/>
    </source>
</evidence>
<dbReference type="Gene3D" id="3.40.50.850">
    <property type="entry name" value="Isochorismatase-like"/>
    <property type="match status" value="1"/>
</dbReference>
<dbReference type="EMBL" id="BAABCN010000003">
    <property type="protein sequence ID" value="GAA3875599.1"/>
    <property type="molecule type" value="Genomic_DNA"/>
</dbReference>
<dbReference type="Proteomes" id="UP001501803">
    <property type="component" value="Unassembled WGS sequence"/>
</dbReference>
<keyword evidence="2" id="KW-0662">Pyridine nucleotide biosynthesis</keyword>
<dbReference type="InterPro" id="IPR052347">
    <property type="entry name" value="Isochorismatase_Nicotinamidase"/>
</dbReference>
<proteinExistence type="inferred from homology"/>
<evidence type="ECO:0000313" key="10">
    <source>
        <dbReference type="EMBL" id="GAA3875599.1"/>
    </source>
</evidence>
<dbReference type="PANTHER" id="PTHR11080:SF2">
    <property type="entry name" value="LD05707P"/>
    <property type="match status" value="1"/>
</dbReference>
<dbReference type="InterPro" id="IPR036380">
    <property type="entry name" value="Isochorismatase-like_sf"/>
</dbReference>
<dbReference type="SUPFAM" id="SSF52499">
    <property type="entry name" value="Isochorismatase-like hydrolases"/>
    <property type="match status" value="1"/>
</dbReference>
<name>A0ABP7KF75_9MICO</name>
<feature type="region of interest" description="Disordered" evidence="8">
    <location>
        <begin position="216"/>
        <end position="274"/>
    </location>
</feature>
<keyword evidence="11" id="KW-1185">Reference proteome</keyword>
<reference evidence="11" key="1">
    <citation type="journal article" date="2019" name="Int. J. Syst. Evol. Microbiol.">
        <title>The Global Catalogue of Microorganisms (GCM) 10K type strain sequencing project: providing services to taxonomists for standard genome sequencing and annotation.</title>
        <authorList>
            <consortium name="The Broad Institute Genomics Platform"/>
            <consortium name="The Broad Institute Genome Sequencing Center for Infectious Disease"/>
            <person name="Wu L."/>
            <person name="Ma J."/>
        </authorList>
    </citation>
    <scope>NUCLEOTIDE SEQUENCE [LARGE SCALE GENOMIC DNA]</scope>
    <source>
        <strain evidence="11">JCM 17021</strain>
    </source>
</reference>
<evidence type="ECO:0000256" key="2">
    <source>
        <dbReference type="ARBA" id="ARBA00022642"/>
    </source>
</evidence>
<dbReference type="InterPro" id="IPR000868">
    <property type="entry name" value="Isochorismatase-like_dom"/>
</dbReference>
<evidence type="ECO:0000259" key="9">
    <source>
        <dbReference type="Pfam" id="PF00857"/>
    </source>
</evidence>
<feature type="compositionally biased region" description="Low complexity" evidence="8">
    <location>
        <begin position="216"/>
        <end position="226"/>
    </location>
</feature>
<keyword evidence="4" id="KW-0378">Hydrolase</keyword>
<evidence type="ECO:0000256" key="7">
    <source>
        <dbReference type="ARBA" id="ARBA00043224"/>
    </source>
</evidence>
<gene>
    <name evidence="10" type="ORF">GCM10022381_17880</name>
</gene>
<evidence type="ECO:0000256" key="4">
    <source>
        <dbReference type="ARBA" id="ARBA00022801"/>
    </source>
</evidence>
<dbReference type="Pfam" id="PF00857">
    <property type="entry name" value="Isochorismatase"/>
    <property type="match status" value="1"/>
</dbReference>
<comment type="pathway">
    <text evidence="5">Cofactor biosynthesis; nicotinate biosynthesis; nicotinate from nicotinamide: step 1/1.</text>
</comment>
<protein>
    <recommendedName>
        <fullName evidence="6">nicotinamidase</fullName>
        <ecNumber evidence="6">3.5.1.19</ecNumber>
    </recommendedName>
    <alternativeName>
        <fullName evidence="7">Nicotinamide deamidase</fullName>
    </alternativeName>
</protein>
<comment type="caution">
    <text evidence="10">The sequence shown here is derived from an EMBL/GenBank/DDBJ whole genome shotgun (WGS) entry which is preliminary data.</text>
</comment>
<evidence type="ECO:0000256" key="1">
    <source>
        <dbReference type="ARBA" id="ARBA00006336"/>
    </source>
</evidence>
<evidence type="ECO:0000256" key="6">
    <source>
        <dbReference type="ARBA" id="ARBA00039017"/>
    </source>
</evidence>
<evidence type="ECO:0000313" key="11">
    <source>
        <dbReference type="Proteomes" id="UP001501803"/>
    </source>
</evidence>
<dbReference type="PANTHER" id="PTHR11080">
    <property type="entry name" value="PYRAZINAMIDASE/NICOTINAMIDASE"/>
    <property type="match status" value="1"/>
</dbReference>
<keyword evidence="3" id="KW-0479">Metal-binding</keyword>
<feature type="domain" description="Isochorismatase-like" evidence="9">
    <location>
        <begin position="15"/>
        <end position="201"/>
    </location>
</feature>
<accession>A0ABP7KF75</accession>
<sequence>MIQRMGEEERTVARALFIIDVQNDFTEGGALGVDGGAQVAAGVSELLAQHPRYYSSVFASRDWHDIDNDNGGHFARDAAPDFVNTWPVHCVAGTPGAEYHPALVTDAVTFHIRKGQGKPAYSIFEGTTEAGETVGALLTARGVTDVDIVGLATDHCVRASVLDALEHGQHVRVLTDLIAGVAVAPSEAALAEVAHAGAVLALSTAIVDEPVAGAAGAAGESGAAEAPTRDDAAESDAAASDAADNDAAESDAADNDAAESDAADNDADEWSGHS</sequence>
<evidence type="ECO:0000256" key="5">
    <source>
        <dbReference type="ARBA" id="ARBA00037900"/>
    </source>
</evidence>
<dbReference type="EC" id="3.5.1.19" evidence="6"/>